<reference evidence="2" key="1">
    <citation type="submission" date="2016-01" db="EMBL/GenBank/DDBJ databases">
        <authorList>
            <person name="Peeters C."/>
        </authorList>
    </citation>
    <scope>NUCLEOTIDE SEQUENCE [LARGE SCALE GENOMIC DNA]</scope>
    <source>
        <strain evidence="2">LMG 22934</strain>
    </source>
</reference>
<keyword evidence="3" id="KW-1185">Reference proteome</keyword>
<evidence type="ECO:0000256" key="1">
    <source>
        <dbReference type="SAM" id="MobiDB-lite"/>
    </source>
</evidence>
<protein>
    <submittedName>
        <fullName evidence="2">Uncharacterized protein</fullName>
    </submittedName>
</protein>
<dbReference type="STRING" id="326474.AWB65_05486"/>
<evidence type="ECO:0000313" key="2">
    <source>
        <dbReference type="EMBL" id="SAL60680.1"/>
    </source>
</evidence>
<accession>A0A158IX61</accession>
<name>A0A158IX61_9BURK</name>
<dbReference type="EMBL" id="FCNW02000045">
    <property type="protein sequence ID" value="SAL60680.1"/>
    <property type="molecule type" value="Genomic_DNA"/>
</dbReference>
<organism evidence="2 3">
    <name type="scientific">Caballeronia humi</name>
    <dbReference type="NCBI Taxonomy" id="326474"/>
    <lineage>
        <taxon>Bacteria</taxon>
        <taxon>Pseudomonadati</taxon>
        <taxon>Pseudomonadota</taxon>
        <taxon>Betaproteobacteria</taxon>
        <taxon>Burkholderiales</taxon>
        <taxon>Burkholderiaceae</taxon>
        <taxon>Caballeronia</taxon>
    </lineage>
</organism>
<dbReference type="Proteomes" id="UP000054977">
    <property type="component" value="Unassembled WGS sequence"/>
</dbReference>
<comment type="caution">
    <text evidence="2">The sequence shown here is derived from an EMBL/GenBank/DDBJ whole genome shotgun (WGS) entry which is preliminary data.</text>
</comment>
<sequence length="32" mass="3295">MIYSATLPGPLPQKASRDDWGAGQGTVLGIPP</sequence>
<dbReference type="AlphaFoldDB" id="A0A158IX61"/>
<proteinExistence type="predicted"/>
<evidence type="ECO:0000313" key="3">
    <source>
        <dbReference type="Proteomes" id="UP000054977"/>
    </source>
</evidence>
<feature type="region of interest" description="Disordered" evidence="1">
    <location>
        <begin position="1"/>
        <end position="32"/>
    </location>
</feature>
<gene>
    <name evidence="2" type="ORF">AWB65_05486</name>
</gene>